<dbReference type="GO" id="GO:0051205">
    <property type="term" value="P:protein insertion into membrane"/>
    <property type="evidence" value="ECO:0007669"/>
    <property type="project" value="TreeGrafter"/>
</dbReference>
<comment type="caution">
    <text evidence="16">The sequence shown here is derived from an EMBL/GenBank/DDBJ whole genome shotgun (WGS) entry which is preliminary data.</text>
</comment>
<evidence type="ECO:0000256" key="2">
    <source>
        <dbReference type="ARBA" id="ARBA00010527"/>
    </source>
</evidence>
<evidence type="ECO:0000256" key="9">
    <source>
        <dbReference type="ARBA" id="ARBA00023136"/>
    </source>
</evidence>
<dbReference type="EMBL" id="JAATLJ010000001">
    <property type="protein sequence ID" value="NIZ40606.1"/>
    <property type="molecule type" value="Genomic_DNA"/>
</dbReference>
<evidence type="ECO:0000256" key="7">
    <source>
        <dbReference type="ARBA" id="ARBA00022927"/>
    </source>
</evidence>
<organism evidence="16 17">
    <name type="scientific">Entomospira entomophila</name>
    <dbReference type="NCBI Taxonomy" id="2719988"/>
    <lineage>
        <taxon>Bacteria</taxon>
        <taxon>Pseudomonadati</taxon>
        <taxon>Spirochaetota</taxon>
        <taxon>Spirochaetia</taxon>
        <taxon>Spirochaetales</taxon>
        <taxon>Spirochaetaceae</taxon>
        <taxon>Entomospira</taxon>
    </lineage>
</organism>
<evidence type="ECO:0000256" key="5">
    <source>
        <dbReference type="ARBA" id="ARBA00022475"/>
    </source>
</evidence>
<dbReference type="GO" id="GO:0015031">
    <property type="term" value="P:protein transport"/>
    <property type="evidence" value="ECO:0007669"/>
    <property type="project" value="UniProtKB-KW"/>
</dbReference>
<feature type="transmembrane region" description="Helical" evidence="13">
    <location>
        <begin position="437"/>
        <end position="461"/>
    </location>
</feature>
<comment type="subunit">
    <text evidence="13">Interacts with the Sec translocase complex via SecD. Specifically interacts with transmembrane segments of nascent integral membrane proteins during membrane integration.</text>
</comment>
<evidence type="ECO:0000256" key="11">
    <source>
        <dbReference type="ARBA" id="ARBA00033245"/>
    </source>
</evidence>
<keyword evidence="7 13" id="KW-0653">Protein transport</keyword>
<protein>
    <recommendedName>
        <fullName evidence="3 13">Membrane protein insertase YidC</fullName>
    </recommendedName>
    <alternativeName>
        <fullName evidence="12 13">Foldase YidC</fullName>
    </alternativeName>
    <alternativeName>
        <fullName evidence="13">Membrane protein YidC</fullName>
    </alternativeName>
    <alternativeName>
        <fullName evidence="11 13">membrane integrase YidC</fullName>
    </alternativeName>
</protein>
<keyword evidence="6 13" id="KW-0812">Transmembrane</keyword>
<evidence type="ECO:0000259" key="14">
    <source>
        <dbReference type="Pfam" id="PF02096"/>
    </source>
</evidence>
<sequence>MEKRLVWALVLISGIMFTGNLIMGKLYPPVAIDEVISTEDSAIQEKELTTDSSDAFRLFFTENAPAERADVYFENDLYKITFSTQGAVITSLQLKAFTDNATGQFVELILPFDTAPYGAFTTYIGANNQVMPVLTNFHLVEQNNETLVFSTDLLLNASLEESQHRHVRMLKQFDFRDGEYLFKVSTTFDSLDEGKPLPAFILENGYTVESIPQLGPAFEKLDQRDAYRRPIYLNAEKKRTTAKLRYGVATTNDDPHWASIIEKYFLIAGIPPKTSQYEVTWTTKPLSADNPNGLQLNFTRKNLSSSLTTLSDDLYYYLGPKQEKELLRYNNASDNAWELSDVYLNRAMESHVITGFLINLLKGVLSFIYGFVGNWGWAIVILTVIVKLILLPSSISSAVSMSAMTKVQPKLKALQEQYKDDKQELAKKQMELYQKEGVNPAGGCLPILVQMPILLALFSLFNQYFELRGAPWILWITDLSAPDQFFAFSQPLPLLQWTHLNLLPIFYIGTQMLTTMLSMKDNPATTQQMKNMMWMLPLIFFFMLYNMPSGLFLYWTVSNILGLFQQLLINAWRKDGTLDRLYAKKEAKRKKKSANRATLMAAYQKQLNQSKGKK</sequence>
<feature type="domain" description="Membrane insertase YidC/Oxa/ALB C-terminal" evidence="14">
    <location>
        <begin position="375"/>
        <end position="570"/>
    </location>
</feature>
<comment type="similarity">
    <text evidence="2 13">Belongs to the OXA1/ALB3/YidC family. Type 1 subfamily.</text>
</comment>
<evidence type="ECO:0000256" key="12">
    <source>
        <dbReference type="ARBA" id="ARBA00033342"/>
    </source>
</evidence>
<dbReference type="CDD" id="cd19961">
    <property type="entry name" value="EcYidC-like_peri"/>
    <property type="match status" value="1"/>
</dbReference>
<evidence type="ECO:0000256" key="13">
    <source>
        <dbReference type="HAMAP-Rule" id="MF_01810"/>
    </source>
</evidence>
<feature type="transmembrane region" description="Helical" evidence="13">
    <location>
        <begin position="500"/>
        <end position="519"/>
    </location>
</feature>
<evidence type="ECO:0000256" key="10">
    <source>
        <dbReference type="ARBA" id="ARBA00023186"/>
    </source>
</evidence>
<dbReference type="Pfam" id="PF14849">
    <property type="entry name" value="YidC_periplas"/>
    <property type="match status" value="1"/>
</dbReference>
<dbReference type="AlphaFoldDB" id="A0A968KTR3"/>
<dbReference type="PRINTS" id="PR00701">
    <property type="entry name" value="60KDINNERMP"/>
</dbReference>
<dbReference type="Proteomes" id="UP000711995">
    <property type="component" value="Unassembled WGS sequence"/>
</dbReference>
<evidence type="ECO:0000256" key="3">
    <source>
        <dbReference type="ARBA" id="ARBA00015325"/>
    </source>
</evidence>
<dbReference type="NCBIfam" id="TIGR03593">
    <property type="entry name" value="yidC_nterm"/>
    <property type="match status" value="1"/>
</dbReference>
<dbReference type="InterPro" id="IPR028053">
    <property type="entry name" value="Membr_insert_YidC_N"/>
</dbReference>
<dbReference type="PANTHER" id="PTHR12428">
    <property type="entry name" value="OXA1"/>
    <property type="match status" value="1"/>
</dbReference>
<dbReference type="Pfam" id="PF02096">
    <property type="entry name" value="60KD_IMP"/>
    <property type="match status" value="1"/>
</dbReference>
<dbReference type="PRINTS" id="PR01900">
    <property type="entry name" value="YIDCPROTEIN"/>
</dbReference>
<reference evidence="16 17" key="1">
    <citation type="submission" date="2020-03" db="EMBL/GenBank/DDBJ databases">
        <title>Spirochaetal bacteria isolated from arthropods constitute a novel genus Entomospira genus novum within the order Spirochaetales.</title>
        <authorList>
            <person name="Grana-Miraglia L."/>
            <person name="Sikutova S."/>
            <person name="Fingerle V."/>
            <person name="Sing A."/>
            <person name="Castillo-Ramirez S."/>
            <person name="Margos G."/>
            <person name="Rudolf I."/>
        </authorList>
    </citation>
    <scope>NUCLEOTIDE SEQUENCE [LARGE SCALE GENOMIC DNA]</scope>
    <source>
        <strain evidence="16 17">BR193</strain>
    </source>
</reference>
<evidence type="ECO:0000259" key="15">
    <source>
        <dbReference type="Pfam" id="PF14849"/>
    </source>
</evidence>
<evidence type="ECO:0000256" key="4">
    <source>
        <dbReference type="ARBA" id="ARBA00022448"/>
    </source>
</evidence>
<dbReference type="PANTHER" id="PTHR12428:SF65">
    <property type="entry name" value="CYTOCHROME C OXIDASE ASSEMBLY PROTEIN COX18, MITOCHONDRIAL"/>
    <property type="match status" value="1"/>
</dbReference>
<dbReference type="InterPro" id="IPR028055">
    <property type="entry name" value="YidC/Oxa/ALB_C"/>
</dbReference>
<keyword evidence="17" id="KW-1185">Reference proteome</keyword>
<keyword evidence="10 13" id="KW-0143">Chaperone</keyword>
<dbReference type="HAMAP" id="MF_01810">
    <property type="entry name" value="YidC_type1"/>
    <property type="match status" value="1"/>
</dbReference>
<evidence type="ECO:0000313" key="17">
    <source>
        <dbReference type="Proteomes" id="UP000711995"/>
    </source>
</evidence>
<evidence type="ECO:0000256" key="6">
    <source>
        <dbReference type="ARBA" id="ARBA00022692"/>
    </source>
</evidence>
<dbReference type="InterPro" id="IPR038221">
    <property type="entry name" value="YidC_periplasmic_sf"/>
</dbReference>
<comment type="subcellular location">
    <subcellularLocation>
        <location evidence="1">Cell inner membrane</location>
        <topology evidence="1">Multi-pass membrane protein</topology>
    </subcellularLocation>
    <subcellularLocation>
        <location evidence="13">Cell membrane</location>
        <topology evidence="13">Multi-pass membrane protein</topology>
    </subcellularLocation>
</comment>
<dbReference type="InterPro" id="IPR047196">
    <property type="entry name" value="YidC_ALB_C"/>
</dbReference>
<keyword evidence="5 13" id="KW-1003">Cell membrane</keyword>
<dbReference type="GO" id="GO:0032977">
    <property type="term" value="F:membrane insertase activity"/>
    <property type="evidence" value="ECO:0007669"/>
    <property type="project" value="InterPro"/>
</dbReference>
<evidence type="ECO:0000256" key="1">
    <source>
        <dbReference type="ARBA" id="ARBA00004429"/>
    </source>
</evidence>
<dbReference type="InterPro" id="IPR001708">
    <property type="entry name" value="YidC/ALB3/OXA1/COX18"/>
</dbReference>
<keyword evidence="4 13" id="KW-0813">Transport</keyword>
<proteinExistence type="inferred from homology"/>
<dbReference type="RefSeq" id="WP_167700196.1">
    <property type="nucleotide sequence ID" value="NZ_CP118174.1"/>
</dbReference>
<dbReference type="NCBIfam" id="TIGR03592">
    <property type="entry name" value="yidC_oxa1_cterm"/>
    <property type="match status" value="1"/>
</dbReference>
<evidence type="ECO:0000313" key="16">
    <source>
        <dbReference type="EMBL" id="NIZ40606.1"/>
    </source>
</evidence>
<keyword evidence="8 13" id="KW-1133">Transmembrane helix</keyword>
<keyword evidence="9 13" id="KW-0472">Membrane</keyword>
<dbReference type="CDD" id="cd20070">
    <property type="entry name" value="5TM_YidC_Alb3"/>
    <property type="match status" value="1"/>
</dbReference>
<name>A0A968KTR3_9SPIO</name>
<accession>A0A968KTR3</accession>
<dbReference type="Gene3D" id="2.70.98.90">
    <property type="match status" value="1"/>
</dbReference>
<evidence type="ECO:0000256" key="8">
    <source>
        <dbReference type="ARBA" id="ARBA00022989"/>
    </source>
</evidence>
<comment type="function">
    <text evidence="13">Required for the insertion and/or proper folding and/or complex formation of integral membrane proteins into the membrane. Involved in integration of membrane proteins that insert both dependently and independently of the Sec translocase complex, as well as at least some lipoproteins. Aids folding of multispanning membrane proteins.</text>
</comment>
<feature type="transmembrane region" description="Helical" evidence="13">
    <location>
        <begin position="377"/>
        <end position="401"/>
    </location>
</feature>
<feature type="domain" description="Membrane insertase YidC N-terminal" evidence="15">
    <location>
        <begin position="73"/>
        <end position="330"/>
    </location>
</feature>
<dbReference type="GO" id="GO:0005886">
    <property type="term" value="C:plasma membrane"/>
    <property type="evidence" value="ECO:0007669"/>
    <property type="project" value="UniProtKB-SubCell"/>
</dbReference>
<gene>
    <name evidence="13 16" type="primary">yidC</name>
    <name evidence="16" type="ORF">HCT14_03645</name>
</gene>
<feature type="transmembrane region" description="Helical" evidence="13">
    <location>
        <begin position="6"/>
        <end position="23"/>
    </location>
</feature>
<dbReference type="InterPro" id="IPR019998">
    <property type="entry name" value="Membr_insert_YidC"/>
</dbReference>